<dbReference type="EMBL" id="CP069115">
    <property type="protein sequence ID" value="QSS66083.1"/>
    <property type="molecule type" value="Genomic_DNA"/>
</dbReference>
<evidence type="ECO:0000313" key="1">
    <source>
        <dbReference type="EMBL" id="QSS66083.1"/>
    </source>
</evidence>
<dbReference type="VEuPathDB" id="FungiDB:I7I51_06934"/>
<evidence type="ECO:0000313" key="2">
    <source>
        <dbReference type="Proteomes" id="UP000663671"/>
    </source>
</evidence>
<accession>A0A8A1MN77</accession>
<reference evidence="1" key="1">
    <citation type="submission" date="2021-01" db="EMBL/GenBank/DDBJ databases">
        <title>Chromosome-level genome assembly of a human fungal pathogen reveals clustering of transcriptionally co-regulated genes.</title>
        <authorList>
            <person name="Voorhies M."/>
            <person name="Cohen S."/>
            <person name="Shea T.P."/>
            <person name="Petrus S."/>
            <person name="Munoz J.F."/>
            <person name="Poplawski S."/>
            <person name="Goldman W.E."/>
            <person name="Michael T."/>
            <person name="Cuomo C.A."/>
            <person name="Sil A."/>
            <person name="Beyhan S."/>
        </authorList>
    </citation>
    <scope>NUCLEOTIDE SEQUENCE</scope>
    <source>
        <strain evidence="1">WU24</strain>
    </source>
</reference>
<gene>
    <name evidence="1" type="ORF">I7I51_06934</name>
</gene>
<proteinExistence type="predicted"/>
<organism evidence="1 2">
    <name type="scientific">Ajellomyces capsulatus</name>
    <name type="common">Darling's disease fungus</name>
    <name type="synonym">Histoplasma capsulatum</name>
    <dbReference type="NCBI Taxonomy" id="5037"/>
    <lineage>
        <taxon>Eukaryota</taxon>
        <taxon>Fungi</taxon>
        <taxon>Dikarya</taxon>
        <taxon>Ascomycota</taxon>
        <taxon>Pezizomycotina</taxon>
        <taxon>Eurotiomycetes</taxon>
        <taxon>Eurotiomycetidae</taxon>
        <taxon>Onygenales</taxon>
        <taxon>Ajellomycetaceae</taxon>
        <taxon>Histoplasma</taxon>
    </lineage>
</organism>
<name>A0A8A1MN77_AJECA</name>
<protein>
    <submittedName>
        <fullName evidence="1">Uncharacterized protein</fullName>
    </submittedName>
</protein>
<dbReference type="AlphaFoldDB" id="A0A8A1MN77"/>
<sequence>MPVVVEMVNEKIEAKSGRSQHRQASWSNMDSRDRSFTRGFLSRGGGIFKFFLARYEYFRLGEGGRAKERISDGGTVADQRERLLTLMLDGDEALECRSGSVQKTKTVDEIRKERR</sequence>
<dbReference type="Proteomes" id="UP000663671">
    <property type="component" value="Chromosome 3"/>
</dbReference>